<organism evidence="1 2">
    <name type="scientific">Callithrix jacchus</name>
    <name type="common">White-tufted-ear marmoset</name>
    <name type="synonym">Simia Jacchus</name>
    <dbReference type="NCBI Taxonomy" id="9483"/>
    <lineage>
        <taxon>Eukaryota</taxon>
        <taxon>Metazoa</taxon>
        <taxon>Chordata</taxon>
        <taxon>Craniata</taxon>
        <taxon>Vertebrata</taxon>
        <taxon>Euteleostomi</taxon>
        <taxon>Mammalia</taxon>
        <taxon>Eutheria</taxon>
        <taxon>Euarchontoglires</taxon>
        <taxon>Primates</taxon>
        <taxon>Haplorrhini</taxon>
        <taxon>Platyrrhini</taxon>
        <taxon>Cebidae</taxon>
        <taxon>Callitrichinae</taxon>
        <taxon>Callithrix</taxon>
        <taxon>Callithrix</taxon>
    </lineage>
</organism>
<reference evidence="1" key="3">
    <citation type="submission" date="2025-09" db="UniProtKB">
        <authorList>
            <consortium name="Ensembl"/>
        </authorList>
    </citation>
    <scope>IDENTIFICATION</scope>
</reference>
<dbReference type="Ensembl" id="ENSCJAT00000120422.1">
    <property type="protein sequence ID" value="ENSCJAP00000084772.1"/>
    <property type="gene ID" value="ENSCJAG00000084318.1"/>
</dbReference>
<evidence type="ECO:0008006" key="3">
    <source>
        <dbReference type="Google" id="ProtNLM"/>
    </source>
</evidence>
<accession>A0A8I3WQI5</accession>
<dbReference type="Proteomes" id="UP000008225">
    <property type="component" value="Chromosome 1"/>
</dbReference>
<evidence type="ECO:0000313" key="1">
    <source>
        <dbReference type="Ensembl" id="ENSCJAP00000084772.1"/>
    </source>
</evidence>
<dbReference type="GeneTree" id="ENSGT01150000286916"/>
<name>A0A8I3WQI5_CALJA</name>
<evidence type="ECO:0000313" key="2">
    <source>
        <dbReference type="Proteomes" id="UP000008225"/>
    </source>
</evidence>
<proteinExistence type="predicted"/>
<protein>
    <recommendedName>
        <fullName evidence="3">DUF1725 domain-containing protein</fullName>
    </recommendedName>
</protein>
<keyword evidence="2" id="KW-1185">Reference proteome</keyword>
<reference evidence="1 2" key="1">
    <citation type="submission" date="2009-03" db="EMBL/GenBank/DDBJ databases">
        <authorList>
            <person name="Warren W."/>
            <person name="Ye L."/>
            <person name="Minx P."/>
            <person name="Worley K."/>
            <person name="Gibbs R."/>
            <person name="Wilson R.K."/>
        </authorList>
    </citation>
    <scope>NUCLEOTIDE SEQUENCE [LARGE SCALE GENOMIC DNA]</scope>
</reference>
<reference evidence="1" key="2">
    <citation type="submission" date="2025-08" db="UniProtKB">
        <authorList>
            <consortium name="Ensembl"/>
        </authorList>
    </citation>
    <scope>IDENTIFICATION</scope>
</reference>
<sequence length="107" mass="12719">MFIAALFTIAKTWNQPKCPLIIDWIGKMWHIYTMEYYAAIRNDEFVAFVGTWMNLENVILSKLTQEQKMKHRIFSLIAINLVEEITKKKLNRDDYKQIKNLSLLILP</sequence>
<dbReference type="AlphaFoldDB" id="A0A8I3WQI5"/>